<comment type="caution">
    <text evidence="2">The sequence shown here is derived from an EMBL/GenBank/DDBJ whole genome shotgun (WGS) entry which is preliminary data.</text>
</comment>
<reference evidence="2 3" key="1">
    <citation type="submission" date="2020-08" db="EMBL/GenBank/DDBJ databases">
        <title>Sequencing the genomes of 1000 actinobacteria strains.</title>
        <authorList>
            <person name="Klenk H.-P."/>
        </authorList>
    </citation>
    <scope>NUCLEOTIDE SEQUENCE [LARGE SCALE GENOMIC DNA]</scope>
    <source>
        <strain evidence="2 3">DSM 40129</strain>
    </source>
</reference>
<name>A0AA89U2J6_STRCU</name>
<feature type="domain" description="Carboxylesterase type B" evidence="1">
    <location>
        <begin position="6"/>
        <end position="43"/>
    </location>
</feature>
<dbReference type="RefSeq" id="WP_311240837.1">
    <property type="nucleotide sequence ID" value="NZ_BAABFE010000013.1"/>
</dbReference>
<dbReference type="SUPFAM" id="SSF53474">
    <property type="entry name" value="alpha/beta-Hydrolases"/>
    <property type="match status" value="1"/>
</dbReference>
<sequence>MPDCNEEGSLSVNVFAPRRAMKDGVVRPVLVWWHGGGFTSGSGGWD</sequence>
<dbReference type="EMBL" id="JACHLX010000002">
    <property type="protein sequence ID" value="MBB5816838.1"/>
    <property type="molecule type" value="Genomic_DNA"/>
</dbReference>
<dbReference type="InterPro" id="IPR029058">
    <property type="entry name" value="AB_hydrolase_fold"/>
</dbReference>
<keyword evidence="3" id="KW-1185">Reference proteome</keyword>
<evidence type="ECO:0000313" key="3">
    <source>
        <dbReference type="Proteomes" id="UP000579531"/>
    </source>
</evidence>
<dbReference type="Gene3D" id="3.40.50.1820">
    <property type="entry name" value="alpha/beta hydrolase"/>
    <property type="match status" value="1"/>
</dbReference>
<dbReference type="Pfam" id="PF00135">
    <property type="entry name" value="COesterase"/>
    <property type="match status" value="1"/>
</dbReference>
<accession>A0AA89U2J6</accession>
<protein>
    <submittedName>
        <fullName evidence="2">Carboxylesterase type B</fullName>
    </submittedName>
</protein>
<gene>
    <name evidence="2" type="ORF">HNR72_007960</name>
</gene>
<dbReference type="GeneID" id="93835888"/>
<evidence type="ECO:0000259" key="1">
    <source>
        <dbReference type="Pfam" id="PF00135"/>
    </source>
</evidence>
<dbReference type="InterPro" id="IPR002018">
    <property type="entry name" value="CarbesteraseB"/>
</dbReference>
<evidence type="ECO:0000313" key="2">
    <source>
        <dbReference type="EMBL" id="MBB5816838.1"/>
    </source>
</evidence>
<dbReference type="Proteomes" id="UP000579531">
    <property type="component" value="Unassembled WGS sequence"/>
</dbReference>
<proteinExistence type="predicted"/>
<organism evidence="2 3">
    <name type="scientific">Streptomyces collinus</name>
    <dbReference type="NCBI Taxonomy" id="42684"/>
    <lineage>
        <taxon>Bacteria</taxon>
        <taxon>Bacillati</taxon>
        <taxon>Actinomycetota</taxon>
        <taxon>Actinomycetes</taxon>
        <taxon>Kitasatosporales</taxon>
        <taxon>Streptomycetaceae</taxon>
        <taxon>Streptomyces</taxon>
    </lineage>
</organism>
<dbReference type="AlphaFoldDB" id="A0AA89U2J6"/>